<feature type="compositionally biased region" description="Polar residues" evidence="6">
    <location>
        <begin position="362"/>
        <end position="372"/>
    </location>
</feature>
<proteinExistence type="predicted"/>
<feature type="compositionally biased region" description="Low complexity" evidence="6">
    <location>
        <begin position="299"/>
        <end position="309"/>
    </location>
</feature>
<feature type="repeat" description="ANK" evidence="4">
    <location>
        <begin position="80"/>
        <end position="112"/>
    </location>
</feature>
<reference evidence="9" key="1">
    <citation type="submission" date="2020-03" db="EMBL/GenBank/DDBJ databases">
        <title>Studies in the Genomics of Life Span.</title>
        <authorList>
            <person name="Glass D."/>
        </authorList>
    </citation>
    <scope>NUCLEOTIDE SEQUENCE</scope>
    <source>
        <strain evidence="9">SUZIE</strain>
        <tissue evidence="9">Muscle</tissue>
    </source>
</reference>
<feature type="region of interest" description="Disordered" evidence="6">
    <location>
        <begin position="299"/>
        <end position="387"/>
    </location>
</feature>
<dbReference type="Gene3D" id="1.25.40.20">
    <property type="entry name" value="Ankyrin repeat-containing domain"/>
    <property type="match status" value="2"/>
</dbReference>
<feature type="coiled-coil region" evidence="5">
    <location>
        <begin position="1196"/>
        <end position="1237"/>
    </location>
</feature>
<sequence>MKKIFGFGSKGRSPLGSSSNLRRNCVGFGLENASSLNSPRYHIRDKDMGKIHKAASMGNVAKVQHILILGENGVNDRDKKNRTALHFACAYGHPEVVTLLVERKCDIDICDSDSSTALMKAIQCQEEECATILLEHGADPNVMDSSGNTALHYAVYTENTSIAAKLLSHNANIEAKNKDGHTPLLLALRENKQQMAEFLVKKRANIHAVDKLERLSNKPDPSDPWPTSDEDDYNFDTKNFPKVNLTELWTATQQSQKNQAKYGIGQPENRTLFDSSNSDSQNEDMAETLPKISVKIQSFSDSSFSSPDPKVGTTKPIIGKEENGTKSASQDQTNNGNLTYVDTGPKNNKSDLEITSEEEQNSLDGNENNQPQVEEKRKKHKGNEIEVSESLSDGFAAIADDGLIQQGKNGKTDNQQFPIEENEEHHGNPALYTKEVKKSENEKCTAKESVTTPAFEMTDSLTGGLLQVKDVCYLSEIDQDEGRPMKKASFEKEKVKKQINAVVDLDDLTQSSETVSEDYELLYPSYENTLLLIEQLRMECKDSVSLLKLWDAVHSYKRLIELKKSHCELLTGKIKKMENKVSELQKELSDTKEVKSQLEHEKVEWEGELRNLRFALKEEKEKRRNADNFYEKIKQHLRKKEEQYNKEVEVKQQLEISLRTLEVELKTAKINLNQVLEERNDLERQLTREQNARILQDGILANHLCKQKEIEMAQGKMSSEVSVGHEKEKDLLHKNQSLQEEITMIRLEIDTIKNQNQEKEKKYLEDVEIANEKNDNLQKTIKLNEETFTTTVLQYNGQLSILTAENTMLNSKLENEKQNKERLETEVESYRSRLAAAIHDYDESQASKRDLELAFQRSRDECFRLQDKMNFDISNLKDNNEILSHQLSKAERKFNDLEIELHHTKDALREKILVLEQVQRDLNQTQCQMKEIEYMYQNEQGKVNKYIGKQESLEERLSQLQSENTLLRQQLDDAHNKADNKEKTVINIQDQFHDIVKKLQAESEKQNLMLEDRNKELINECNHLKERLYQYENEKAEREVVVRQLQQELADTLKKQSMSEASLEVSSRYRISLEDETQDLKKKLAQIRSQSEDDKEQLKKLTELKQSLEYALDQEKKKNGKLEKELTGFKKLLKMTKTKLNKHENGEFSFHEDLKNSLFEMDIPINMLIHKIDDLAAKLETASSKCLHLDKKNQFLHQELLSMKTIQKKCEKLEKNKKKLEQEVVNLKSHIEKKNMAEYGQVEQYKQEIEDRARQDLVEKLKQVNLFLKTQAASQENLEQLRENNNASIRSQMEFRIKDLEYELSKMKTQEDSNKIELEKYKQLYVEEFKIRKSLSNKLNKANERLEDVNTKLLVEKQQNRSLLSTVSTRPVLECPCVGNHNNSLVLNRSYFPRENLVVPNSNLQSSSKSMENYLAEMQQKLEKSITRELKEVAAELESGSFRASPLGSTHKSSQDLLSEASQEYVEILKKKYMI</sequence>
<gene>
    <name evidence="9" type="ORF">SUZIE_170445</name>
</gene>
<keyword evidence="10" id="KW-1185">Reference proteome</keyword>
<dbReference type="Pfam" id="PF12001">
    <property type="entry name" value="DUF3496"/>
    <property type="match status" value="1"/>
</dbReference>
<feature type="coiled-coil region" evidence="5">
    <location>
        <begin position="873"/>
        <end position="1132"/>
    </location>
</feature>
<evidence type="ECO:0000256" key="2">
    <source>
        <dbReference type="ARBA" id="ARBA00023043"/>
    </source>
</evidence>
<feature type="compositionally biased region" description="Polar residues" evidence="6">
    <location>
        <begin position="325"/>
        <end position="340"/>
    </location>
</feature>
<dbReference type="PROSITE" id="PS50088">
    <property type="entry name" value="ANK_REPEAT"/>
    <property type="match status" value="4"/>
</dbReference>
<dbReference type="Proteomes" id="UP001166674">
    <property type="component" value="Unassembled WGS sequence"/>
</dbReference>
<evidence type="ECO:0000256" key="4">
    <source>
        <dbReference type="PROSITE-ProRule" id="PRU00023"/>
    </source>
</evidence>
<feature type="repeat" description="ANK" evidence="4">
    <location>
        <begin position="113"/>
        <end position="145"/>
    </location>
</feature>
<keyword evidence="1" id="KW-0677">Repeat</keyword>
<protein>
    <submittedName>
        <fullName evidence="9">Ankyrin repeat domain-containing protein 26</fullName>
    </submittedName>
</protein>
<dbReference type="Pfam" id="PF12796">
    <property type="entry name" value="Ank_2"/>
    <property type="match status" value="1"/>
</dbReference>
<dbReference type="SUPFAM" id="SSF57997">
    <property type="entry name" value="Tropomyosin"/>
    <property type="match status" value="1"/>
</dbReference>
<name>A0AA41SZI6_SCICA</name>
<evidence type="ECO:0000256" key="1">
    <source>
        <dbReference type="ARBA" id="ARBA00022737"/>
    </source>
</evidence>
<dbReference type="InterPro" id="IPR050657">
    <property type="entry name" value="Ankyrin_repeat_domain"/>
</dbReference>
<evidence type="ECO:0000256" key="5">
    <source>
        <dbReference type="SAM" id="Coils"/>
    </source>
</evidence>
<evidence type="ECO:0000256" key="3">
    <source>
        <dbReference type="ARBA" id="ARBA00023054"/>
    </source>
</evidence>
<feature type="compositionally biased region" description="Polar residues" evidence="6">
    <location>
        <begin position="268"/>
        <end position="280"/>
    </location>
</feature>
<dbReference type="Pfam" id="PF00023">
    <property type="entry name" value="Ank"/>
    <property type="match status" value="2"/>
</dbReference>
<dbReference type="EMBL" id="JAATJV010384365">
    <property type="protein sequence ID" value="MBZ3882928.1"/>
    <property type="molecule type" value="Genomic_DNA"/>
</dbReference>
<feature type="compositionally biased region" description="Polar residues" evidence="6">
    <location>
        <begin position="406"/>
        <end position="417"/>
    </location>
</feature>
<evidence type="ECO:0000313" key="10">
    <source>
        <dbReference type="Proteomes" id="UP001166674"/>
    </source>
</evidence>
<dbReference type="SMART" id="SM00248">
    <property type="entry name" value="ANK"/>
    <property type="match status" value="4"/>
</dbReference>
<dbReference type="InterPro" id="IPR036770">
    <property type="entry name" value="Ankyrin_rpt-contain_sf"/>
</dbReference>
<feature type="coiled-coil region" evidence="5">
    <location>
        <begin position="1290"/>
        <end position="1359"/>
    </location>
</feature>
<feature type="repeat" description="ANK" evidence="4">
    <location>
        <begin position="146"/>
        <end position="178"/>
    </location>
</feature>
<evidence type="ECO:0000313" key="9">
    <source>
        <dbReference type="EMBL" id="MBZ3882928.1"/>
    </source>
</evidence>
<dbReference type="InterPro" id="IPR039497">
    <property type="entry name" value="CC144C-like_CC_dom"/>
</dbReference>
<dbReference type="PROSITE" id="PS50297">
    <property type="entry name" value="ANK_REP_REGION"/>
    <property type="match status" value="4"/>
</dbReference>
<feature type="region of interest" description="Disordered" evidence="6">
    <location>
        <begin position="257"/>
        <end position="285"/>
    </location>
</feature>
<feature type="coiled-coil region" evidence="5">
    <location>
        <begin position="567"/>
        <end position="692"/>
    </location>
</feature>
<evidence type="ECO:0000259" key="8">
    <source>
        <dbReference type="Pfam" id="PF14915"/>
    </source>
</evidence>
<feature type="domain" description="DUF3496" evidence="7">
    <location>
        <begin position="1290"/>
        <end position="1396"/>
    </location>
</feature>
<feature type="region of interest" description="Disordered" evidence="6">
    <location>
        <begin position="213"/>
        <end position="235"/>
    </location>
</feature>
<dbReference type="Pfam" id="PF14915">
    <property type="entry name" value="CCDC144C"/>
    <property type="match status" value="1"/>
</dbReference>
<accession>A0AA41SZI6</accession>
<feature type="repeat" description="ANK" evidence="4">
    <location>
        <begin position="179"/>
        <end position="211"/>
    </location>
</feature>
<evidence type="ECO:0000259" key="7">
    <source>
        <dbReference type="Pfam" id="PF12001"/>
    </source>
</evidence>
<keyword evidence="2 4" id="KW-0040">ANK repeat</keyword>
<feature type="coiled-coil region" evidence="5">
    <location>
        <begin position="735"/>
        <end position="840"/>
    </location>
</feature>
<comment type="caution">
    <text evidence="9">The sequence shown here is derived from an EMBL/GenBank/DDBJ whole genome shotgun (WGS) entry which is preliminary data.</text>
</comment>
<evidence type="ECO:0000256" key="6">
    <source>
        <dbReference type="SAM" id="MobiDB-lite"/>
    </source>
</evidence>
<feature type="region of interest" description="Disordered" evidence="6">
    <location>
        <begin position="404"/>
        <end position="430"/>
    </location>
</feature>
<organism evidence="9 10">
    <name type="scientific">Sciurus carolinensis</name>
    <name type="common">Eastern gray squirrel</name>
    <dbReference type="NCBI Taxonomy" id="30640"/>
    <lineage>
        <taxon>Eukaryota</taxon>
        <taxon>Metazoa</taxon>
        <taxon>Chordata</taxon>
        <taxon>Craniata</taxon>
        <taxon>Vertebrata</taxon>
        <taxon>Euteleostomi</taxon>
        <taxon>Mammalia</taxon>
        <taxon>Eutheria</taxon>
        <taxon>Euarchontoglires</taxon>
        <taxon>Glires</taxon>
        <taxon>Rodentia</taxon>
        <taxon>Sciuromorpha</taxon>
        <taxon>Sciuridae</taxon>
        <taxon>Sciurinae</taxon>
        <taxon>Sciurini</taxon>
        <taxon>Sciurus</taxon>
    </lineage>
</organism>
<dbReference type="InterPro" id="IPR002110">
    <property type="entry name" value="Ankyrin_rpt"/>
</dbReference>
<keyword evidence="3 5" id="KW-0175">Coiled coil</keyword>
<dbReference type="PANTHER" id="PTHR24147">
    <property type="entry name" value="ANKYRIN REPEAT DOMAIN 36-RELATED"/>
    <property type="match status" value="1"/>
</dbReference>
<dbReference type="FunFam" id="1.25.40.20:FF:000208">
    <property type="entry name" value="Ankyrin repeat domain-containing protein 26"/>
    <property type="match status" value="1"/>
</dbReference>
<dbReference type="InterPro" id="IPR021885">
    <property type="entry name" value="DUF3496"/>
</dbReference>
<feature type="domain" description="CCDC144C-like coiled-coil" evidence="8">
    <location>
        <begin position="614"/>
        <end position="1090"/>
    </location>
</feature>
<dbReference type="SUPFAM" id="SSF48403">
    <property type="entry name" value="Ankyrin repeat"/>
    <property type="match status" value="1"/>
</dbReference>
<dbReference type="PRINTS" id="PR01415">
    <property type="entry name" value="ANKYRIN"/>
</dbReference>
<dbReference type="PANTHER" id="PTHR24147:SF60">
    <property type="entry name" value="ANKYRIN REPEAT DOMAIN-CONTAINING PROTEIN 26-RELATED"/>
    <property type="match status" value="1"/>
</dbReference>